<dbReference type="PRINTS" id="PR00463">
    <property type="entry name" value="EP450I"/>
</dbReference>
<keyword evidence="7" id="KW-0256">Endoplasmic reticulum</keyword>
<dbReference type="PROSITE" id="PS00086">
    <property type="entry name" value="CYTOCHROME_P450"/>
    <property type="match status" value="1"/>
</dbReference>
<dbReference type="WBParaSite" id="jg24241.1">
    <property type="protein sequence ID" value="jg24241.1"/>
    <property type="gene ID" value="jg24241"/>
</dbReference>
<evidence type="ECO:0000256" key="12">
    <source>
        <dbReference type="ARBA" id="ARBA00023136"/>
    </source>
</evidence>
<evidence type="ECO:0000313" key="16">
    <source>
        <dbReference type="WBParaSite" id="jg24241.1"/>
    </source>
</evidence>
<evidence type="ECO:0000256" key="5">
    <source>
        <dbReference type="ARBA" id="ARBA00022617"/>
    </source>
</evidence>
<accession>A0A915DWJ5</accession>
<organism evidence="15 16">
    <name type="scientific">Ditylenchus dipsaci</name>
    <dbReference type="NCBI Taxonomy" id="166011"/>
    <lineage>
        <taxon>Eukaryota</taxon>
        <taxon>Metazoa</taxon>
        <taxon>Ecdysozoa</taxon>
        <taxon>Nematoda</taxon>
        <taxon>Chromadorea</taxon>
        <taxon>Rhabditida</taxon>
        <taxon>Tylenchina</taxon>
        <taxon>Tylenchomorpha</taxon>
        <taxon>Sphaerularioidea</taxon>
        <taxon>Anguinidae</taxon>
        <taxon>Anguininae</taxon>
        <taxon>Ditylenchus</taxon>
    </lineage>
</organism>
<evidence type="ECO:0000256" key="13">
    <source>
        <dbReference type="PIRSR" id="PIRSR602401-1"/>
    </source>
</evidence>
<dbReference type="PANTHER" id="PTHR24284">
    <property type="entry name" value="CYTOCHROME P450 FAMILY"/>
    <property type="match status" value="1"/>
</dbReference>
<evidence type="ECO:0000256" key="10">
    <source>
        <dbReference type="ARBA" id="ARBA00023004"/>
    </source>
</evidence>
<dbReference type="Proteomes" id="UP000887574">
    <property type="component" value="Unplaced"/>
</dbReference>
<name>A0A915DWJ5_9BILA</name>
<dbReference type="InterPro" id="IPR036396">
    <property type="entry name" value="Cyt_P450_sf"/>
</dbReference>
<comment type="cofactor">
    <cofactor evidence="1 13">
        <name>heme</name>
        <dbReference type="ChEBI" id="CHEBI:30413"/>
    </cofactor>
</comment>
<keyword evidence="12" id="KW-0472">Membrane</keyword>
<evidence type="ECO:0000256" key="14">
    <source>
        <dbReference type="RuleBase" id="RU000461"/>
    </source>
</evidence>
<evidence type="ECO:0000256" key="7">
    <source>
        <dbReference type="ARBA" id="ARBA00022824"/>
    </source>
</evidence>
<sequence>MFLQYGPIYTVFMPQPTVVLMDYETIKECLVTKGEHFNGKKKEPPSTLLTHMPDGGILSSDGANWLEQRRTAIQILRNFGMGKSNMEEQVMRCVHDMVDHINSLEDKSAVNMFVPLQLCVGNVINQTLFGYMNTHDNCENFLEFVHIITSLFKLLQTKFMGLYMAWPYLIKVPLINLPYKQMEKEMSKYFDFIKKKWMISKKNLSQMLQLLQSVWLNVDQLRCVVSDFWIAGMETTSTTLRWAMLFMVKYPEIQKKAQEEIDQIVGKDRYVTMADKTMMPYVSALILELQRYANIVSTLMHESTSDQTIRGHLIPSGTVVMAQIHSVLASDPVFENPKEFRPERFLMEDGKTFCKPLANRLVQFGMGKRQCAGEVVQGQSQDEAISNPNSADFQIRAKRYVVVRKAAVAGGRHYARAKRYVAVRRTVVVGGNRGYYGGGYPSYVVQGQSQHEAISNSNSADFQISRYYARAKRYIAVRRTVVIRG</sequence>
<dbReference type="GO" id="GO:0005506">
    <property type="term" value="F:iron ion binding"/>
    <property type="evidence" value="ECO:0007669"/>
    <property type="project" value="InterPro"/>
</dbReference>
<keyword evidence="9 14" id="KW-0560">Oxidoreductase</keyword>
<keyword evidence="5 13" id="KW-0349">Heme</keyword>
<dbReference type="GO" id="GO:0020037">
    <property type="term" value="F:heme binding"/>
    <property type="evidence" value="ECO:0007669"/>
    <property type="project" value="InterPro"/>
</dbReference>
<evidence type="ECO:0000256" key="11">
    <source>
        <dbReference type="ARBA" id="ARBA00023033"/>
    </source>
</evidence>
<dbReference type="PANTHER" id="PTHR24284:SF1">
    <property type="entry name" value="CYTOCHROME P450 FAMILY"/>
    <property type="match status" value="1"/>
</dbReference>
<evidence type="ECO:0000256" key="8">
    <source>
        <dbReference type="ARBA" id="ARBA00022848"/>
    </source>
</evidence>
<dbReference type="GO" id="GO:0016705">
    <property type="term" value="F:oxidoreductase activity, acting on paired donors, with incorporation or reduction of molecular oxygen"/>
    <property type="evidence" value="ECO:0007669"/>
    <property type="project" value="InterPro"/>
</dbReference>
<evidence type="ECO:0000256" key="6">
    <source>
        <dbReference type="ARBA" id="ARBA00022723"/>
    </source>
</evidence>
<dbReference type="SUPFAM" id="SSF48264">
    <property type="entry name" value="Cytochrome P450"/>
    <property type="match status" value="1"/>
</dbReference>
<dbReference type="InterPro" id="IPR002401">
    <property type="entry name" value="Cyt_P450_E_grp-I"/>
</dbReference>
<keyword evidence="10 13" id="KW-0408">Iron</keyword>
<evidence type="ECO:0000313" key="15">
    <source>
        <dbReference type="Proteomes" id="UP000887574"/>
    </source>
</evidence>
<reference evidence="16" key="1">
    <citation type="submission" date="2022-11" db="UniProtKB">
        <authorList>
            <consortium name="WormBaseParasite"/>
        </authorList>
    </citation>
    <scope>IDENTIFICATION</scope>
</reference>
<dbReference type="CDD" id="cd20617">
    <property type="entry name" value="CYP1_2-like"/>
    <property type="match status" value="1"/>
</dbReference>
<keyword evidence="15" id="KW-1185">Reference proteome</keyword>
<evidence type="ECO:0000256" key="1">
    <source>
        <dbReference type="ARBA" id="ARBA00001971"/>
    </source>
</evidence>
<keyword evidence="8" id="KW-0492">Microsome</keyword>
<dbReference type="PRINTS" id="PR00385">
    <property type="entry name" value="P450"/>
</dbReference>
<feature type="binding site" description="axial binding residue" evidence="13">
    <location>
        <position position="371"/>
    </location>
    <ligand>
        <name>heme</name>
        <dbReference type="ChEBI" id="CHEBI:30413"/>
    </ligand>
    <ligandPart>
        <name>Fe</name>
        <dbReference type="ChEBI" id="CHEBI:18248"/>
    </ligandPart>
</feature>
<protein>
    <submittedName>
        <fullName evidence="16">Cytochrome P450</fullName>
    </submittedName>
</protein>
<dbReference type="GO" id="GO:0004497">
    <property type="term" value="F:monooxygenase activity"/>
    <property type="evidence" value="ECO:0007669"/>
    <property type="project" value="UniProtKB-KW"/>
</dbReference>
<dbReference type="FunFam" id="1.10.630.10:FF:000238">
    <property type="entry name" value="Cytochrome P450 2A6"/>
    <property type="match status" value="1"/>
</dbReference>
<proteinExistence type="inferred from homology"/>
<keyword evidence="6 13" id="KW-0479">Metal-binding</keyword>
<dbReference type="InterPro" id="IPR001128">
    <property type="entry name" value="Cyt_P450"/>
</dbReference>
<evidence type="ECO:0000256" key="4">
    <source>
        <dbReference type="ARBA" id="ARBA00010617"/>
    </source>
</evidence>
<dbReference type="GO" id="GO:0005789">
    <property type="term" value="C:endoplasmic reticulum membrane"/>
    <property type="evidence" value="ECO:0007669"/>
    <property type="project" value="UniProtKB-SubCell"/>
</dbReference>
<dbReference type="AlphaFoldDB" id="A0A915DWJ5"/>
<dbReference type="Gene3D" id="1.10.630.10">
    <property type="entry name" value="Cytochrome P450"/>
    <property type="match status" value="1"/>
</dbReference>
<evidence type="ECO:0000256" key="3">
    <source>
        <dbReference type="ARBA" id="ARBA00004406"/>
    </source>
</evidence>
<evidence type="ECO:0000256" key="2">
    <source>
        <dbReference type="ARBA" id="ARBA00004174"/>
    </source>
</evidence>
<keyword evidence="11 14" id="KW-0503">Monooxygenase</keyword>
<comment type="subcellular location">
    <subcellularLocation>
        <location evidence="3">Endoplasmic reticulum membrane</location>
        <topology evidence="3">Peripheral membrane protein</topology>
    </subcellularLocation>
    <subcellularLocation>
        <location evidence="2">Microsome membrane</location>
        <topology evidence="2">Peripheral membrane protein</topology>
    </subcellularLocation>
</comment>
<evidence type="ECO:0000256" key="9">
    <source>
        <dbReference type="ARBA" id="ARBA00023002"/>
    </source>
</evidence>
<dbReference type="InterPro" id="IPR017972">
    <property type="entry name" value="Cyt_P450_CS"/>
</dbReference>
<comment type="similarity">
    <text evidence="4 14">Belongs to the cytochrome P450 family.</text>
</comment>
<dbReference type="Pfam" id="PF00067">
    <property type="entry name" value="p450"/>
    <property type="match status" value="1"/>
</dbReference>